<dbReference type="Pfam" id="PF02690">
    <property type="entry name" value="Na_Pi_cotrans"/>
    <property type="match status" value="2"/>
</dbReference>
<keyword evidence="2" id="KW-1003">Cell membrane</keyword>
<evidence type="ECO:0000259" key="7">
    <source>
        <dbReference type="Pfam" id="PF01895"/>
    </source>
</evidence>
<feature type="transmembrane region" description="Helical" evidence="6">
    <location>
        <begin position="213"/>
        <end position="232"/>
    </location>
</feature>
<keyword evidence="5 6" id="KW-0472">Membrane</keyword>
<keyword evidence="4 6" id="KW-1133">Transmembrane helix</keyword>
<feature type="transmembrane region" description="Helical" evidence="6">
    <location>
        <begin position="50"/>
        <end position="83"/>
    </location>
</feature>
<dbReference type="Proteomes" id="UP001172911">
    <property type="component" value="Unassembled WGS sequence"/>
</dbReference>
<dbReference type="Gene3D" id="1.20.58.220">
    <property type="entry name" value="Phosphate transport system protein phou homolog 2, domain 2"/>
    <property type="match status" value="1"/>
</dbReference>
<dbReference type="GO" id="GO:0005886">
    <property type="term" value="C:plasma membrane"/>
    <property type="evidence" value="ECO:0007669"/>
    <property type="project" value="UniProtKB-SubCell"/>
</dbReference>
<dbReference type="AlphaFoldDB" id="A0AAW7ZB78"/>
<evidence type="ECO:0000256" key="1">
    <source>
        <dbReference type="ARBA" id="ARBA00004651"/>
    </source>
</evidence>
<evidence type="ECO:0000313" key="8">
    <source>
        <dbReference type="EMBL" id="MDO7786592.1"/>
    </source>
</evidence>
<dbReference type="Pfam" id="PF01895">
    <property type="entry name" value="PhoU"/>
    <property type="match status" value="1"/>
</dbReference>
<accession>A0AAW7ZB78</accession>
<dbReference type="GO" id="GO:0005436">
    <property type="term" value="F:sodium:phosphate symporter activity"/>
    <property type="evidence" value="ECO:0007669"/>
    <property type="project" value="InterPro"/>
</dbReference>
<feature type="domain" description="PhoU" evidence="7">
    <location>
        <begin position="344"/>
        <end position="423"/>
    </location>
</feature>
<proteinExistence type="predicted"/>
<dbReference type="SUPFAM" id="SSF109755">
    <property type="entry name" value="PhoU-like"/>
    <property type="match status" value="1"/>
</dbReference>
<organism evidence="8 9">
    <name type="scientific">Desulforamulus aquiferis</name>
    <dbReference type="NCBI Taxonomy" id="1397668"/>
    <lineage>
        <taxon>Bacteria</taxon>
        <taxon>Bacillati</taxon>
        <taxon>Bacillota</taxon>
        <taxon>Clostridia</taxon>
        <taxon>Eubacteriales</taxon>
        <taxon>Peptococcaceae</taxon>
        <taxon>Desulforamulus</taxon>
    </lineage>
</organism>
<dbReference type="InterPro" id="IPR026022">
    <property type="entry name" value="PhoU_dom"/>
</dbReference>
<feature type="transmembrane region" description="Helical" evidence="6">
    <location>
        <begin position="238"/>
        <end position="257"/>
    </location>
</feature>
<dbReference type="NCBIfam" id="NF037997">
    <property type="entry name" value="Na_Pi_symport"/>
    <property type="match status" value="1"/>
</dbReference>
<dbReference type="NCBIfam" id="TIGR00704">
    <property type="entry name" value="NaPi_cotrn_rel"/>
    <property type="match status" value="1"/>
</dbReference>
<keyword evidence="3 6" id="KW-0812">Transmembrane</keyword>
<gene>
    <name evidence="8" type="ORF">P6N53_05065</name>
</gene>
<dbReference type="PANTHER" id="PTHR10010:SF46">
    <property type="entry name" value="SODIUM-DEPENDENT PHOSPHATE TRANSPORT PROTEIN 2B"/>
    <property type="match status" value="1"/>
</dbReference>
<dbReference type="InterPro" id="IPR004633">
    <property type="entry name" value="NaPi_cotrn-rel/YqeW-like"/>
</dbReference>
<keyword evidence="9" id="KW-1185">Reference proteome</keyword>
<comment type="caution">
    <text evidence="8">The sequence shown here is derived from an EMBL/GenBank/DDBJ whole genome shotgun (WGS) entry which is preliminary data.</text>
</comment>
<evidence type="ECO:0000313" key="9">
    <source>
        <dbReference type="Proteomes" id="UP001172911"/>
    </source>
</evidence>
<feature type="transmembrane region" description="Helical" evidence="6">
    <location>
        <begin position="278"/>
        <end position="296"/>
    </location>
</feature>
<dbReference type="InterPro" id="IPR003841">
    <property type="entry name" value="Na/Pi_transpt"/>
</dbReference>
<evidence type="ECO:0000256" key="4">
    <source>
        <dbReference type="ARBA" id="ARBA00022989"/>
    </source>
</evidence>
<evidence type="ECO:0000256" key="3">
    <source>
        <dbReference type="ARBA" id="ARBA00022692"/>
    </source>
</evidence>
<sequence length="558" mass="61984">MNWSEAILSMIGGVGLLLYGMSLLKDNLQKVAGKKLREILLWVTRNKLMGVALGASITLLFQSSTATMVLLVGLTSAGIITLIETLPVILGADIGSTVTAQLIALKATELSLPIICVSAFAFVFSKTARIKRFSLIFLGFGLLFLGLKLMADTMYPLKNDPSVSALLLKVSSYPALDILIAAVFTFLIASSAATIGIIMLLAMQNLITLEAALYMILGANIGTAFTAILSSLGSSKEAQRVALAHLLFKVTGVLLFLPFISRIGNIMQLITQSRGFQVANIHTFFNIMIAILFLPFTRQFAKLLEFIIPNKNNAGVGMVPKYLDETLLSSPEIAIGMATKEAVRISDFVSDMIKPIYTLFESYNQDHADALREKEEQVDLLSRATNKYLTQLLRQQLVKGDLNRTMSLVNIVREYEFIGDIVERNILSKAENLNIRNLEFSSSGREEIRTLHGKVVEHLQIVNTAVATNSNTLVDKAKLSYEDIVDLEFRLRMSHIARMRKGTPKTENTSFIHMDLINSYLRISEHLNQIILHINQDSTSTWHKEANFLTYKQGLRFR</sequence>
<feature type="transmembrane region" description="Helical" evidence="6">
    <location>
        <begin position="175"/>
        <end position="201"/>
    </location>
</feature>
<dbReference type="GO" id="GO:0044341">
    <property type="term" value="P:sodium-dependent phosphate transport"/>
    <property type="evidence" value="ECO:0007669"/>
    <property type="project" value="InterPro"/>
</dbReference>
<comment type="subcellular location">
    <subcellularLocation>
        <location evidence="1">Cell membrane</location>
        <topology evidence="1">Multi-pass membrane protein</topology>
    </subcellularLocation>
</comment>
<name>A0AAW7ZB78_9FIRM</name>
<feature type="transmembrane region" description="Helical" evidence="6">
    <location>
        <begin position="6"/>
        <end position="24"/>
    </location>
</feature>
<dbReference type="EMBL" id="JARPTC010000006">
    <property type="protein sequence ID" value="MDO7786592.1"/>
    <property type="molecule type" value="Genomic_DNA"/>
</dbReference>
<dbReference type="RefSeq" id="WP_304541656.1">
    <property type="nucleotide sequence ID" value="NZ_JARPTC010000006.1"/>
</dbReference>
<reference evidence="8" key="2">
    <citation type="submission" date="2023-03" db="EMBL/GenBank/DDBJ databases">
        <authorList>
            <person name="Zhang Z."/>
        </authorList>
    </citation>
    <scope>NUCLEOTIDE SEQUENCE</scope>
    <source>
        <strain evidence="8">DSA</strain>
    </source>
</reference>
<dbReference type="PANTHER" id="PTHR10010">
    <property type="entry name" value="SOLUTE CARRIER FAMILY 34 SODIUM PHOSPHATE , MEMBER 2-RELATED"/>
    <property type="match status" value="1"/>
</dbReference>
<dbReference type="InterPro" id="IPR038078">
    <property type="entry name" value="PhoU-like_sf"/>
</dbReference>
<feature type="transmembrane region" description="Helical" evidence="6">
    <location>
        <begin position="103"/>
        <end position="123"/>
    </location>
</feature>
<evidence type="ECO:0000256" key="6">
    <source>
        <dbReference type="SAM" id="Phobius"/>
    </source>
</evidence>
<evidence type="ECO:0000256" key="2">
    <source>
        <dbReference type="ARBA" id="ARBA00022475"/>
    </source>
</evidence>
<protein>
    <submittedName>
        <fullName evidence="8">Na/Pi cotransporter family protein</fullName>
    </submittedName>
</protein>
<feature type="transmembrane region" description="Helical" evidence="6">
    <location>
        <begin position="135"/>
        <end position="155"/>
    </location>
</feature>
<evidence type="ECO:0000256" key="5">
    <source>
        <dbReference type="ARBA" id="ARBA00023136"/>
    </source>
</evidence>
<reference evidence="8" key="1">
    <citation type="journal article" date="2023" name="J. Hazard. Mater.">
        <title>Anaerobic biodegradation of pyrene and benzo[a]pyrene by a new sulfate-reducing Desulforamulus aquiferis strain DSA.</title>
        <authorList>
            <person name="Zhang Z."/>
            <person name="Sun J."/>
            <person name="Gong X."/>
            <person name="Wang C."/>
            <person name="Wang H."/>
        </authorList>
    </citation>
    <scope>NUCLEOTIDE SEQUENCE</scope>
    <source>
        <strain evidence="8">DSA</strain>
    </source>
</reference>